<reference evidence="3 4" key="1">
    <citation type="submission" date="2018-03" db="EMBL/GenBank/DDBJ databases">
        <title>Genomic Encyclopedia of Type Strains, Phase III (KMG-III): the genomes of soil and plant-associated and newly described type strains.</title>
        <authorList>
            <person name="Whitman W."/>
        </authorList>
    </citation>
    <scope>NUCLEOTIDE SEQUENCE [LARGE SCALE GENOMIC DNA]</scope>
    <source>
        <strain evidence="3 4">CGMCC 4.7067</strain>
    </source>
</reference>
<sequence length="512" mass="58264">MPISPNAVLAIYARITIDRFGRREGVEVQERYGRGYGADVFPDLPIEVFADNNITAADPNVERPEFERLRRWLKDGMIAQIWSIEQFRLVRQELEWFRFAVELDAAGITEIHTRREGIIRVDDDVASIRAVLGAGEVRRVKKRVNDRNLDNAMRGLPPGSVPFGYRHHRPPVGTRTYAIVPEQAEALQWAADMILNCGWSTERCAQELRSRGMHGPKRRKVIDPETKEPVIDLATGEPVTRPSKLTAQMLRNALISPSIAGLRVYRKEIVGKGNWEAILSEETRQRLCAHFNAPRDVLMPNGRMYPVAPMDRTGRTRRRYLLTGGMAVCGVCNARLVASLKQKKGKESIPYYSCHPKVGGRGCVGIDGTKLEEYVVEQMFEELAKPGRLDAFLRDDHADRRKELADELSTIENRRTELAQMWGARELGTEEWRIMKRGLDEDEVRLRSELAMTPPPPDGFDAAALKDPRAWGSMELLEQRAFLELFVKSVTVKRATPPYGRFEPERIAIEWI</sequence>
<dbReference type="SUPFAM" id="SSF53041">
    <property type="entry name" value="Resolvase-like"/>
    <property type="match status" value="1"/>
</dbReference>
<dbReference type="GO" id="GO:0000150">
    <property type="term" value="F:DNA strand exchange activity"/>
    <property type="evidence" value="ECO:0007669"/>
    <property type="project" value="InterPro"/>
</dbReference>
<dbReference type="InterPro" id="IPR011109">
    <property type="entry name" value="DNA_bind_recombinase_dom"/>
</dbReference>
<name>A0A2T0UEZ8_9ACTN</name>
<comment type="caution">
    <text evidence="3">The sequence shown here is derived from an EMBL/GenBank/DDBJ whole genome shotgun (WGS) entry which is preliminary data.</text>
</comment>
<evidence type="ECO:0000259" key="2">
    <source>
        <dbReference type="PROSITE" id="PS51737"/>
    </source>
</evidence>
<keyword evidence="1" id="KW-0175">Coiled coil</keyword>
<dbReference type="InterPro" id="IPR036162">
    <property type="entry name" value="Resolvase-like_N_sf"/>
</dbReference>
<dbReference type="PROSITE" id="PS51737">
    <property type="entry name" value="RECOMBINASE_DNA_BIND"/>
    <property type="match status" value="1"/>
</dbReference>
<dbReference type="Proteomes" id="UP000238176">
    <property type="component" value="Unassembled WGS sequence"/>
</dbReference>
<dbReference type="SMART" id="SM00857">
    <property type="entry name" value="Resolvase"/>
    <property type="match status" value="1"/>
</dbReference>
<dbReference type="AlphaFoldDB" id="A0A2T0UEZ8"/>
<dbReference type="Gene3D" id="3.40.50.1390">
    <property type="entry name" value="Resolvase, N-terminal catalytic domain"/>
    <property type="match status" value="1"/>
</dbReference>
<dbReference type="GO" id="GO:0003677">
    <property type="term" value="F:DNA binding"/>
    <property type="evidence" value="ECO:0007669"/>
    <property type="project" value="InterPro"/>
</dbReference>
<feature type="coiled-coil region" evidence="1">
    <location>
        <begin position="394"/>
        <end position="421"/>
    </location>
</feature>
<dbReference type="PANTHER" id="PTHR30461:SF23">
    <property type="entry name" value="DNA RECOMBINASE-RELATED"/>
    <property type="match status" value="1"/>
</dbReference>
<gene>
    <name evidence="3" type="ORF">B0I28_10946</name>
</gene>
<dbReference type="EMBL" id="PVTJ01000009">
    <property type="protein sequence ID" value="PRY56397.1"/>
    <property type="molecule type" value="Genomic_DNA"/>
</dbReference>
<evidence type="ECO:0000256" key="1">
    <source>
        <dbReference type="SAM" id="Coils"/>
    </source>
</evidence>
<dbReference type="InterPro" id="IPR050639">
    <property type="entry name" value="SSR_resolvase"/>
</dbReference>
<dbReference type="Gene3D" id="3.90.1750.20">
    <property type="entry name" value="Putative Large Serine Recombinase, Chain B, Domain 2"/>
    <property type="match status" value="1"/>
</dbReference>
<dbReference type="InterPro" id="IPR006119">
    <property type="entry name" value="Resolv_N"/>
</dbReference>
<dbReference type="Pfam" id="PF13408">
    <property type="entry name" value="Zn_ribbon_recom"/>
    <property type="match status" value="1"/>
</dbReference>
<proteinExistence type="predicted"/>
<protein>
    <submittedName>
        <fullName evidence="3">Recombinase-like zinc beta ribbon protein</fullName>
    </submittedName>
</protein>
<evidence type="ECO:0000313" key="4">
    <source>
        <dbReference type="Proteomes" id="UP000238176"/>
    </source>
</evidence>
<dbReference type="InterPro" id="IPR038109">
    <property type="entry name" value="DNA_bind_recomb_sf"/>
</dbReference>
<feature type="domain" description="Recombinase" evidence="2">
    <location>
        <begin position="162"/>
        <end position="297"/>
    </location>
</feature>
<evidence type="ECO:0000313" key="3">
    <source>
        <dbReference type="EMBL" id="PRY56397.1"/>
    </source>
</evidence>
<dbReference type="PANTHER" id="PTHR30461">
    <property type="entry name" value="DNA-INVERTASE FROM LAMBDOID PROPHAGE"/>
    <property type="match status" value="1"/>
</dbReference>
<dbReference type="OrthoDB" id="4500247at2"/>
<dbReference type="InterPro" id="IPR025827">
    <property type="entry name" value="Zn_ribbon_recom_dom"/>
</dbReference>
<organism evidence="3 4">
    <name type="scientific">Glycomyces artemisiae</name>
    <dbReference type="NCBI Taxonomy" id="1076443"/>
    <lineage>
        <taxon>Bacteria</taxon>
        <taxon>Bacillati</taxon>
        <taxon>Actinomycetota</taxon>
        <taxon>Actinomycetes</taxon>
        <taxon>Glycomycetales</taxon>
        <taxon>Glycomycetaceae</taxon>
        <taxon>Glycomyces</taxon>
    </lineage>
</organism>
<keyword evidence="4" id="KW-1185">Reference proteome</keyword>
<dbReference type="Pfam" id="PF07508">
    <property type="entry name" value="Recombinase"/>
    <property type="match status" value="1"/>
</dbReference>
<accession>A0A2T0UEZ8</accession>
<dbReference type="RefSeq" id="WP_106365828.1">
    <property type="nucleotide sequence ID" value="NZ_PVTJ01000009.1"/>
</dbReference>